<evidence type="ECO:0000256" key="7">
    <source>
        <dbReference type="ARBA" id="ARBA00022824"/>
    </source>
</evidence>
<keyword evidence="6" id="KW-0808">Transferase</keyword>
<dbReference type="Proteomes" id="UP001162164">
    <property type="component" value="Unassembled WGS sequence"/>
</dbReference>
<organism evidence="9 10">
    <name type="scientific">Molorchus minor</name>
    <dbReference type="NCBI Taxonomy" id="1323400"/>
    <lineage>
        <taxon>Eukaryota</taxon>
        <taxon>Metazoa</taxon>
        <taxon>Ecdysozoa</taxon>
        <taxon>Arthropoda</taxon>
        <taxon>Hexapoda</taxon>
        <taxon>Insecta</taxon>
        <taxon>Pterygota</taxon>
        <taxon>Neoptera</taxon>
        <taxon>Endopterygota</taxon>
        <taxon>Coleoptera</taxon>
        <taxon>Polyphaga</taxon>
        <taxon>Cucujiformia</taxon>
        <taxon>Chrysomeloidea</taxon>
        <taxon>Cerambycidae</taxon>
        <taxon>Lamiinae</taxon>
        <taxon>Monochamini</taxon>
        <taxon>Molorchus</taxon>
    </lineage>
</organism>
<evidence type="ECO:0000256" key="3">
    <source>
        <dbReference type="ARBA" id="ARBA00012614"/>
    </source>
</evidence>
<comment type="similarity">
    <text evidence="2">Belongs to the glycosyltransferase 28 family.</text>
</comment>
<dbReference type="Pfam" id="PF04101">
    <property type="entry name" value="Glyco_tran_28_C"/>
    <property type="match status" value="1"/>
</dbReference>
<sequence length="158" mass="17911">MMTTKSIINTLISLGYNFVQIQTGKDFTKVSIDPDISPAPKIITENSSTVVDFDGKLKIKYDPYFENFVNEIQSSDLIISHAGAGTCLEVLRQKRPLIVVINEDLMDNHQTELAEQLCNDGYLYYSICDTLCEVLQKDLSKLKPYPEPDKFLFCQIFG</sequence>
<gene>
    <name evidence="9" type="ORF">NQ317_018098</name>
</gene>
<comment type="caution">
    <text evidence="9">The sequence shown here is derived from an EMBL/GenBank/DDBJ whole genome shotgun (WGS) entry which is preliminary data.</text>
</comment>
<evidence type="ECO:0000256" key="5">
    <source>
        <dbReference type="ARBA" id="ARBA00022676"/>
    </source>
</evidence>
<dbReference type="Gene3D" id="3.40.50.2000">
    <property type="entry name" value="Glycogen Phosphorylase B"/>
    <property type="match status" value="1"/>
</dbReference>
<accession>A0ABQ9J991</accession>
<dbReference type="InterPro" id="IPR039042">
    <property type="entry name" value="Alg13-like"/>
</dbReference>
<evidence type="ECO:0000256" key="6">
    <source>
        <dbReference type="ARBA" id="ARBA00022679"/>
    </source>
</evidence>
<reference evidence="9" key="1">
    <citation type="journal article" date="2023" name="Insect Mol. Biol.">
        <title>Genome sequencing provides insights into the evolution of gene families encoding plant cell wall-degrading enzymes in longhorned beetles.</title>
        <authorList>
            <person name="Shin N.R."/>
            <person name="Okamura Y."/>
            <person name="Kirsch R."/>
            <person name="Pauchet Y."/>
        </authorList>
    </citation>
    <scope>NUCLEOTIDE SEQUENCE</scope>
    <source>
        <strain evidence="9">MMC_N1</strain>
    </source>
</reference>
<dbReference type="PANTHER" id="PTHR12867:SF6">
    <property type="entry name" value="N-ACETYLGLUCOSAMINYLDIPHOSPHODOLICHOL N-ACETYLGLUCOSAMINYLTRANSFERASE"/>
    <property type="match status" value="1"/>
</dbReference>
<dbReference type="SUPFAM" id="SSF53756">
    <property type="entry name" value="UDP-Glycosyltransferase/glycogen phosphorylase"/>
    <property type="match status" value="1"/>
</dbReference>
<evidence type="ECO:0000256" key="4">
    <source>
        <dbReference type="ARBA" id="ARBA00017468"/>
    </source>
</evidence>
<comment type="subcellular location">
    <subcellularLocation>
        <location evidence="1">Endoplasmic reticulum</location>
    </subcellularLocation>
</comment>
<protein>
    <recommendedName>
        <fullName evidence="4">UDP-N-acetylglucosamine transferase subunit ALG13</fullName>
        <ecNumber evidence="3">2.4.1.141</ecNumber>
    </recommendedName>
</protein>
<evidence type="ECO:0000256" key="2">
    <source>
        <dbReference type="ARBA" id="ARBA00006962"/>
    </source>
</evidence>
<feature type="domain" description="Glycosyl transferase family 28 C-terminal" evidence="8">
    <location>
        <begin position="55"/>
        <end position="146"/>
    </location>
</feature>
<evidence type="ECO:0000259" key="8">
    <source>
        <dbReference type="Pfam" id="PF04101"/>
    </source>
</evidence>
<dbReference type="EMBL" id="JAPWTJ010000981">
    <property type="protein sequence ID" value="KAJ8974502.1"/>
    <property type="molecule type" value="Genomic_DNA"/>
</dbReference>
<keyword evidence="5" id="KW-0328">Glycosyltransferase</keyword>
<evidence type="ECO:0000313" key="9">
    <source>
        <dbReference type="EMBL" id="KAJ8974502.1"/>
    </source>
</evidence>
<name>A0ABQ9J991_9CUCU</name>
<dbReference type="PANTHER" id="PTHR12867">
    <property type="entry name" value="GLYCOSYL TRANSFERASE-RELATED"/>
    <property type="match status" value="1"/>
</dbReference>
<evidence type="ECO:0000256" key="1">
    <source>
        <dbReference type="ARBA" id="ARBA00004240"/>
    </source>
</evidence>
<keyword evidence="10" id="KW-1185">Reference proteome</keyword>
<dbReference type="EC" id="2.4.1.141" evidence="3"/>
<dbReference type="InterPro" id="IPR007235">
    <property type="entry name" value="Glyco_trans_28_C"/>
</dbReference>
<evidence type="ECO:0000313" key="10">
    <source>
        <dbReference type="Proteomes" id="UP001162164"/>
    </source>
</evidence>
<keyword evidence="7" id="KW-0256">Endoplasmic reticulum</keyword>
<proteinExistence type="inferred from homology"/>